<accession>A0A397P9T8</accession>
<evidence type="ECO:0000313" key="1">
    <source>
        <dbReference type="EMBL" id="RIA45688.1"/>
    </source>
</evidence>
<comment type="caution">
    <text evidence="1">The sequence shown here is derived from an EMBL/GenBank/DDBJ whole genome shotgun (WGS) entry which is preliminary data.</text>
</comment>
<protein>
    <submittedName>
        <fullName evidence="1">Uncharacterized protein</fullName>
    </submittedName>
</protein>
<dbReference type="AlphaFoldDB" id="A0A397P9T8"/>
<organism evidence="1 2">
    <name type="scientific">Hephaestia caeni</name>
    <dbReference type="NCBI Taxonomy" id="645617"/>
    <lineage>
        <taxon>Bacteria</taxon>
        <taxon>Pseudomonadati</taxon>
        <taxon>Pseudomonadota</taxon>
        <taxon>Alphaproteobacteria</taxon>
        <taxon>Sphingomonadales</taxon>
        <taxon>Sphingomonadaceae</taxon>
        <taxon>Hephaestia</taxon>
    </lineage>
</organism>
<reference evidence="1 2" key="1">
    <citation type="submission" date="2018-08" db="EMBL/GenBank/DDBJ databases">
        <title>Genomic Encyclopedia of Type Strains, Phase IV (KMG-IV): sequencing the most valuable type-strain genomes for metagenomic binning, comparative biology and taxonomic classification.</title>
        <authorList>
            <person name="Goeker M."/>
        </authorList>
    </citation>
    <scope>NUCLEOTIDE SEQUENCE [LARGE SCALE GENOMIC DNA]</scope>
    <source>
        <strain evidence="1 2">DSM 25527</strain>
    </source>
</reference>
<keyword evidence="2" id="KW-1185">Reference proteome</keyword>
<name>A0A397P9T8_9SPHN</name>
<dbReference type="Proteomes" id="UP000266568">
    <property type="component" value="Unassembled WGS sequence"/>
</dbReference>
<sequence>MSNALDVYLTLQNACAHFQFAMLGLGDTVLAIAICKRADLRGLPTQRPCFTLRQVAIVSPAIDAVTGLAKFASDRRVGRADTHIDYATRNVAVAWRGSRRDLSMHSERHSQKKHRCYSQSHSVLRSRYEDSACPNELMLNCGEAVVRFAAKAGEHHCVGVAMNALVLWQRKGKRAFEAEQEAREQSR</sequence>
<proteinExistence type="predicted"/>
<gene>
    <name evidence="1" type="ORF">DFR49_0211</name>
</gene>
<dbReference type="EMBL" id="QXDC01000002">
    <property type="protein sequence ID" value="RIA45688.1"/>
    <property type="molecule type" value="Genomic_DNA"/>
</dbReference>
<evidence type="ECO:0000313" key="2">
    <source>
        <dbReference type="Proteomes" id="UP000266568"/>
    </source>
</evidence>